<dbReference type="InterPro" id="IPR000182">
    <property type="entry name" value="GNAT_dom"/>
</dbReference>
<organism evidence="4 5">
    <name type="scientific">Actinospica robiniae DSM 44927</name>
    <dbReference type="NCBI Taxonomy" id="479430"/>
    <lineage>
        <taxon>Bacteria</taxon>
        <taxon>Bacillati</taxon>
        <taxon>Actinomycetota</taxon>
        <taxon>Actinomycetes</taxon>
        <taxon>Catenulisporales</taxon>
        <taxon>Actinospicaceae</taxon>
        <taxon>Actinospica</taxon>
    </lineage>
</organism>
<sequence length="176" mass="19295">MFDATLGEVATIRDYRPGDAPALWTLSTLPNVGHTADATVPIELPAARAAPSQFADLADIPAHFIGPGGVFLVAEHHGHPVGMGGFRPNSRGQAEVLRVRIHPALRRTGVGRALMEGLESRAADHGFREMSLDTATNMPEAMAFYRALGYRETARETRPEWTWTLVYYTKQLFPAQ</sequence>
<evidence type="ECO:0000256" key="1">
    <source>
        <dbReference type="ARBA" id="ARBA00022679"/>
    </source>
</evidence>
<reference evidence="4 5" key="1">
    <citation type="submission" date="2013-08" db="EMBL/GenBank/DDBJ databases">
        <authorList>
            <consortium name="DOE Joint Genome Institute"/>
            <person name="Eisen J."/>
            <person name="Huntemann M."/>
            <person name="Han J."/>
            <person name="Chen A."/>
            <person name="Kyrpides N."/>
            <person name="Mavromatis K."/>
            <person name="Markowitz V."/>
            <person name="Palaniappan K."/>
            <person name="Ivanova N."/>
            <person name="Schaumberg A."/>
            <person name="Pati A."/>
            <person name="Liolios K."/>
            <person name="Nordberg H.P."/>
            <person name="Cantor M.N."/>
            <person name="Hua S.X."/>
            <person name="Woyke T."/>
        </authorList>
    </citation>
    <scope>NUCLEOTIDE SEQUENCE [LARGE SCALE GENOMIC DNA]</scope>
    <source>
        <strain evidence="4 5">DSM 44927</strain>
    </source>
</reference>
<dbReference type="CDD" id="cd04301">
    <property type="entry name" value="NAT_SF"/>
    <property type="match status" value="1"/>
</dbReference>
<proteinExistence type="predicted"/>
<comment type="caution">
    <text evidence="4">The sequence shown here is derived from an EMBL/GenBank/DDBJ whole genome shotgun (WGS) entry which is preliminary data.</text>
</comment>
<dbReference type="InterPro" id="IPR050832">
    <property type="entry name" value="Bact_Acetyltransf"/>
</dbReference>
<dbReference type="EMBL" id="AZAN01000001">
    <property type="protein sequence ID" value="ETA71057.1"/>
    <property type="molecule type" value="Genomic_DNA"/>
</dbReference>
<dbReference type="PROSITE" id="PS51186">
    <property type="entry name" value="GNAT"/>
    <property type="match status" value="1"/>
</dbReference>
<name>W9E4H0_9ACTN</name>
<dbReference type="GO" id="GO:0016747">
    <property type="term" value="F:acyltransferase activity, transferring groups other than amino-acyl groups"/>
    <property type="evidence" value="ECO:0007669"/>
    <property type="project" value="InterPro"/>
</dbReference>
<keyword evidence="1 4" id="KW-0808">Transferase</keyword>
<evidence type="ECO:0000313" key="4">
    <source>
        <dbReference type="EMBL" id="ETA71057.1"/>
    </source>
</evidence>
<evidence type="ECO:0000256" key="2">
    <source>
        <dbReference type="ARBA" id="ARBA00023315"/>
    </source>
</evidence>
<dbReference type="Pfam" id="PF00583">
    <property type="entry name" value="Acetyltransf_1"/>
    <property type="match status" value="1"/>
</dbReference>
<feature type="domain" description="N-acetyltransferase" evidence="3">
    <location>
        <begin position="10"/>
        <end position="174"/>
    </location>
</feature>
<accession>W9E4H0</accession>
<dbReference type="RefSeq" id="WP_034260373.1">
    <property type="nucleotide sequence ID" value="NZ_KI632511.1"/>
</dbReference>
<dbReference type="Proteomes" id="UP000019485">
    <property type="component" value="Unassembled WGS sequence"/>
</dbReference>
<gene>
    <name evidence="4" type="ORF">ActroDRAFT_0078</name>
</gene>
<dbReference type="InterPro" id="IPR016181">
    <property type="entry name" value="Acyl_CoA_acyltransferase"/>
</dbReference>
<dbReference type="PANTHER" id="PTHR43877">
    <property type="entry name" value="AMINOALKYLPHOSPHONATE N-ACETYLTRANSFERASE-RELATED-RELATED"/>
    <property type="match status" value="1"/>
</dbReference>
<protein>
    <submittedName>
        <fullName evidence="4">Acetyltransferase</fullName>
    </submittedName>
</protein>
<dbReference type="SUPFAM" id="SSF55729">
    <property type="entry name" value="Acyl-CoA N-acyltransferases (Nat)"/>
    <property type="match status" value="1"/>
</dbReference>
<dbReference type="HOGENOM" id="CLU_013985_11_3_11"/>
<keyword evidence="5" id="KW-1185">Reference proteome</keyword>
<evidence type="ECO:0000259" key="3">
    <source>
        <dbReference type="PROSITE" id="PS51186"/>
    </source>
</evidence>
<dbReference type="Gene3D" id="3.40.630.30">
    <property type="match status" value="1"/>
</dbReference>
<keyword evidence="2" id="KW-0012">Acyltransferase</keyword>
<evidence type="ECO:0000313" key="5">
    <source>
        <dbReference type="Proteomes" id="UP000019485"/>
    </source>
</evidence>
<dbReference type="AlphaFoldDB" id="W9E4H0"/>